<organism evidence="1">
    <name type="scientific">Aphanomyces invadans</name>
    <dbReference type="NCBI Taxonomy" id="157072"/>
    <lineage>
        <taxon>Eukaryota</taxon>
        <taxon>Sar</taxon>
        <taxon>Stramenopiles</taxon>
        <taxon>Oomycota</taxon>
        <taxon>Saprolegniomycetes</taxon>
        <taxon>Saprolegniales</taxon>
        <taxon>Verrucalvaceae</taxon>
        <taxon>Aphanomyces</taxon>
    </lineage>
</organism>
<reference evidence="1" key="1">
    <citation type="submission" date="2013-12" db="EMBL/GenBank/DDBJ databases">
        <title>The Genome Sequence of Aphanomyces invadans NJM9701.</title>
        <authorList>
            <consortium name="The Broad Institute Genomics Platform"/>
            <person name="Russ C."/>
            <person name="Tyler B."/>
            <person name="van West P."/>
            <person name="Dieguez-Uribeondo J."/>
            <person name="Young S.K."/>
            <person name="Zeng Q."/>
            <person name="Gargeya S."/>
            <person name="Fitzgerald M."/>
            <person name="Abouelleil A."/>
            <person name="Alvarado L."/>
            <person name="Chapman S.B."/>
            <person name="Gainer-Dewar J."/>
            <person name="Goldberg J."/>
            <person name="Griggs A."/>
            <person name="Gujja S."/>
            <person name="Hansen M."/>
            <person name="Howarth C."/>
            <person name="Imamovic A."/>
            <person name="Ireland A."/>
            <person name="Larimer J."/>
            <person name="McCowan C."/>
            <person name="Murphy C."/>
            <person name="Pearson M."/>
            <person name="Poon T.W."/>
            <person name="Priest M."/>
            <person name="Roberts A."/>
            <person name="Saif S."/>
            <person name="Shea T."/>
            <person name="Sykes S."/>
            <person name="Wortman J."/>
            <person name="Nusbaum C."/>
            <person name="Birren B."/>
        </authorList>
    </citation>
    <scope>NUCLEOTIDE SEQUENCE [LARGE SCALE GENOMIC DNA]</scope>
    <source>
        <strain evidence="1">NJM9701</strain>
    </source>
</reference>
<sequence>MALVRVPERRRQLVLDFDTDNVLFSMWRGRANARCDGCEEVVWICRQAHAQLANVARWNGVDGKMRGRCVGRAENSLDGTTCATCAAAERADFEMAGKRERVGVPHG</sequence>
<dbReference type="AlphaFoldDB" id="A0A024UP05"/>
<name>A0A024UP05_9STRA</name>
<dbReference type="EMBL" id="KI913954">
    <property type="protein sequence ID" value="ETW08029.1"/>
    <property type="molecule type" value="Genomic_DNA"/>
</dbReference>
<protein>
    <submittedName>
        <fullName evidence="1">Uncharacterized protein</fullName>
    </submittedName>
</protein>
<dbReference type="GeneID" id="20079454"/>
<dbReference type="RefSeq" id="XP_008864122.1">
    <property type="nucleotide sequence ID" value="XM_008865900.1"/>
</dbReference>
<dbReference type="VEuPathDB" id="FungiDB:H310_02404"/>
<proteinExistence type="predicted"/>
<gene>
    <name evidence="1" type="ORF">H310_02404</name>
</gene>
<accession>A0A024UP05</accession>
<evidence type="ECO:0000313" key="1">
    <source>
        <dbReference type="EMBL" id="ETW08029.1"/>
    </source>
</evidence>